<dbReference type="Pfam" id="PF08984">
    <property type="entry name" value="DUF1858"/>
    <property type="match status" value="1"/>
</dbReference>
<dbReference type="InterPro" id="IPR015077">
    <property type="entry name" value="DUF1858"/>
</dbReference>
<accession>A0A7C4Q1R6</accession>
<organism evidence="2">
    <name type="scientific">Bellilinea caldifistulae</name>
    <dbReference type="NCBI Taxonomy" id="360411"/>
    <lineage>
        <taxon>Bacteria</taxon>
        <taxon>Bacillati</taxon>
        <taxon>Chloroflexota</taxon>
        <taxon>Anaerolineae</taxon>
        <taxon>Anaerolineales</taxon>
        <taxon>Anaerolineaceae</taxon>
        <taxon>Bellilinea</taxon>
    </lineage>
</organism>
<sequence>MMEITPRSKIADVLNNFPELEEEIIRAAPPFENLRNPVLRRTVARLATLEQAARIGGINVLEFVNRLRREVGQPELAGGAASAVLNEFPQASSDDPPWVQGQPQVVVDGNELLMRGEVPLNRVNELLDGLAPGQFILLITNFEPQPMIEALKKQNRRLYHKVDGQNPARHLTYIGL</sequence>
<gene>
    <name evidence="2" type="ORF">ENT17_01265</name>
</gene>
<dbReference type="Gene3D" id="1.10.3910.10">
    <property type="entry name" value="SP0561-like"/>
    <property type="match status" value="1"/>
</dbReference>
<reference evidence="2" key="1">
    <citation type="journal article" date="2020" name="mSystems">
        <title>Genome- and Community-Level Interaction Insights into Carbon Utilization and Element Cycling Functions of Hydrothermarchaeota in Hydrothermal Sediment.</title>
        <authorList>
            <person name="Zhou Z."/>
            <person name="Liu Y."/>
            <person name="Xu W."/>
            <person name="Pan J."/>
            <person name="Luo Z.H."/>
            <person name="Li M."/>
        </authorList>
    </citation>
    <scope>NUCLEOTIDE SEQUENCE [LARGE SCALE GENOMIC DNA]</scope>
    <source>
        <strain evidence="2">SpSt-556</strain>
    </source>
</reference>
<dbReference type="AlphaFoldDB" id="A0A7C4Q1R6"/>
<evidence type="ECO:0000259" key="1">
    <source>
        <dbReference type="Pfam" id="PF08984"/>
    </source>
</evidence>
<evidence type="ECO:0000313" key="2">
    <source>
        <dbReference type="EMBL" id="HGS86230.1"/>
    </source>
</evidence>
<dbReference type="SUPFAM" id="SSF140683">
    <property type="entry name" value="SP0561-like"/>
    <property type="match status" value="1"/>
</dbReference>
<dbReference type="InterPro" id="IPR038062">
    <property type="entry name" value="ScdA-like_N_sf"/>
</dbReference>
<protein>
    <submittedName>
        <fullName evidence="2">DUF1858 domain-containing protein</fullName>
    </submittedName>
</protein>
<name>A0A7C4Q1R6_9CHLR</name>
<comment type="caution">
    <text evidence="2">The sequence shown here is derived from an EMBL/GenBank/DDBJ whole genome shotgun (WGS) entry which is preliminary data.</text>
</comment>
<proteinExistence type="predicted"/>
<feature type="domain" description="DUF1858" evidence="1">
    <location>
        <begin position="4"/>
        <end position="64"/>
    </location>
</feature>
<dbReference type="EMBL" id="DSXR01000017">
    <property type="protein sequence ID" value="HGS86230.1"/>
    <property type="molecule type" value="Genomic_DNA"/>
</dbReference>